<accession>A0A1Y3U3U6</accession>
<evidence type="ECO:0000313" key="10">
    <source>
        <dbReference type="Proteomes" id="UP000196560"/>
    </source>
</evidence>
<proteinExistence type="inferred from homology"/>
<evidence type="ECO:0000256" key="6">
    <source>
        <dbReference type="RuleBase" id="RU004168"/>
    </source>
</evidence>
<evidence type="ECO:0000256" key="7">
    <source>
        <dbReference type="SAM" id="MobiDB-lite"/>
    </source>
</evidence>
<evidence type="ECO:0000256" key="3">
    <source>
        <dbReference type="ARBA" id="ARBA00015991"/>
    </source>
</evidence>
<dbReference type="eggNOG" id="COG1254">
    <property type="taxonomic scope" value="Bacteria"/>
</dbReference>
<dbReference type="AlphaFoldDB" id="A0A1Y3U3U6"/>
<dbReference type="SUPFAM" id="SSF54975">
    <property type="entry name" value="Acylphosphatase/BLUF domain-like"/>
    <property type="match status" value="1"/>
</dbReference>
<evidence type="ECO:0000256" key="5">
    <source>
        <dbReference type="PROSITE-ProRule" id="PRU00520"/>
    </source>
</evidence>
<reference evidence="10" key="1">
    <citation type="submission" date="2017-04" db="EMBL/GenBank/DDBJ databases">
        <title>Function of individual gut microbiota members based on whole genome sequencing of pure cultures obtained from chicken caecum.</title>
        <authorList>
            <person name="Medvecky M."/>
            <person name="Cejkova D."/>
            <person name="Polansky O."/>
            <person name="Karasova D."/>
            <person name="Kubasova T."/>
            <person name="Cizek A."/>
            <person name="Rychlik I."/>
        </authorList>
    </citation>
    <scope>NUCLEOTIDE SEQUENCE [LARGE SCALE GENOMIC DNA]</scope>
    <source>
        <strain evidence="10">An70</strain>
    </source>
</reference>
<evidence type="ECO:0000256" key="4">
    <source>
        <dbReference type="ARBA" id="ARBA00047645"/>
    </source>
</evidence>
<dbReference type="PRINTS" id="PR00112">
    <property type="entry name" value="ACYLPHPHTASE"/>
</dbReference>
<dbReference type="PANTHER" id="PTHR47268">
    <property type="entry name" value="ACYLPHOSPHATASE"/>
    <property type="match status" value="1"/>
</dbReference>
<keyword evidence="5" id="KW-0378">Hydrolase</keyword>
<feature type="active site" evidence="5">
    <location>
        <position position="91"/>
    </location>
</feature>
<dbReference type="InterPro" id="IPR020456">
    <property type="entry name" value="Acylphosphatase"/>
</dbReference>
<feature type="region of interest" description="Disordered" evidence="7">
    <location>
        <begin position="13"/>
        <end position="34"/>
    </location>
</feature>
<dbReference type="InterPro" id="IPR001792">
    <property type="entry name" value="Acylphosphatase-like_dom"/>
</dbReference>
<dbReference type="Pfam" id="PF00708">
    <property type="entry name" value="Acylphosphatase"/>
    <property type="match status" value="1"/>
</dbReference>
<evidence type="ECO:0000259" key="8">
    <source>
        <dbReference type="PROSITE" id="PS51160"/>
    </source>
</evidence>
<feature type="domain" description="Acylphosphatase-like" evidence="8">
    <location>
        <begin position="58"/>
        <end position="147"/>
    </location>
</feature>
<keyword evidence="10" id="KW-1185">Reference proteome</keyword>
<dbReference type="GO" id="GO:0003998">
    <property type="term" value="F:acylphosphatase activity"/>
    <property type="evidence" value="ECO:0007669"/>
    <property type="project" value="UniProtKB-EC"/>
</dbReference>
<dbReference type="RefSeq" id="WP_087186237.1">
    <property type="nucleotide sequence ID" value="NZ_NFHO01000004.1"/>
</dbReference>
<dbReference type="InterPro" id="IPR036046">
    <property type="entry name" value="Acylphosphatase-like_dom_sf"/>
</dbReference>
<comment type="similarity">
    <text evidence="1 6">Belongs to the acylphosphatase family.</text>
</comment>
<dbReference type="Proteomes" id="UP000196560">
    <property type="component" value="Unassembled WGS sequence"/>
</dbReference>
<dbReference type="Gene3D" id="3.30.70.100">
    <property type="match status" value="1"/>
</dbReference>
<evidence type="ECO:0000313" key="9">
    <source>
        <dbReference type="EMBL" id="OUN43444.1"/>
    </source>
</evidence>
<dbReference type="EC" id="3.6.1.7" evidence="2 5"/>
<protein>
    <recommendedName>
        <fullName evidence="3 5">acylphosphatase</fullName>
        <ecNumber evidence="2 5">3.6.1.7</ecNumber>
    </recommendedName>
</protein>
<dbReference type="STRING" id="1118060.GCA_000311845_00726"/>
<comment type="catalytic activity">
    <reaction evidence="4 5">
        <text>an acyl phosphate + H2O = a carboxylate + phosphate + H(+)</text>
        <dbReference type="Rhea" id="RHEA:14965"/>
        <dbReference type="ChEBI" id="CHEBI:15377"/>
        <dbReference type="ChEBI" id="CHEBI:15378"/>
        <dbReference type="ChEBI" id="CHEBI:29067"/>
        <dbReference type="ChEBI" id="CHEBI:43474"/>
        <dbReference type="ChEBI" id="CHEBI:59918"/>
        <dbReference type="EC" id="3.6.1.7"/>
    </reaction>
</comment>
<organism evidence="9 10">
    <name type="scientific">Enorma massiliensis</name>
    <dbReference type="NCBI Taxonomy" id="1472761"/>
    <lineage>
        <taxon>Bacteria</taxon>
        <taxon>Bacillati</taxon>
        <taxon>Actinomycetota</taxon>
        <taxon>Coriobacteriia</taxon>
        <taxon>Coriobacteriales</taxon>
        <taxon>Coriobacteriaceae</taxon>
        <taxon>Enorma</taxon>
    </lineage>
</organism>
<sequence length="147" mass="16008">MGIIDRIRAYAGQGGSDAERAGGPSGSAAPSSQRSPLELCTIKELQRALAQDGGAPVRYRFLFTGNVQGVGFRWTNQGTARELGLTGWVLNLDDGSVEMEIQGPSGDIIKHLDTVHAYYSRMRCRVWLTEAQALDVQSNETGFSVRY</sequence>
<comment type="caution">
    <text evidence="9">The sequence shown here is derived from an EMBL/GenBank/DDBJ whole genome shotgun (WGS) entry which is preliminary data.</text>
</comment>
<evidence type="ECO:0000256" key="1">
    <source>
        <dbReference type="ARBA" id="ARBA00005614"/>
    </source>
</evidence>
<dbReference type="PANTHER" id="PTHR47268:SF4">
    <property type="entry name" value="ACYLPHOSPHATASE"/>
    <property type="match status" value="1"/>
</dbReference>
<name>A0A1Y3U3U6_9ACTN</name>
<dbReference type="PROSITE" id="PS51160">
    <property type="entry name" value="ACYLPHOSPHATASE_3"/>
    <property type="match status" value="1"/>
</dbReference>
<feature type="active site" evidence="5">
    <location>
        <position position="73"/>
    </location>
</feature>
<evidence type="ECO:0000256" key="2">
    <source>
        <dbReference type="ARBA" id="ARBA00012150"/>
    </source>
</evidence>
<dbReference type="EMBL" id="NFHO01000004">
    <property type="protein sequence ID" value="OUN43444.1"/>
    <property type="molecule type" value="Genomic_DNA"/>
</dbReference>
<gene>
    <name evidence="9" type="ORF">B5G21_04750</name>
</gene>